<feature type="chain" id="PRO_5019250866" evidence="3">
    <location>
        <begin position="24"/>
        <end position="521"/>
    </location>
</feature>
<dbReference type="PANTHER" id="PTHR30290:SF37">
    <property type="entry name" value="NICKEL-BINDING PERIPLASMIC PROTEIN"/>
    <property type="match status" value="1"/>
</dbReference>
<dbReference type="InterPro" id="IPR030678">
    <property type="entry name" value="Peptide/Ni-bd"/>
</dbReference>
<evidence type="ECO:0000256" key="1">
    <source>
        <dbReference type="ARBA" id="ARBA00004418"/>
    </source>
</evidence>
<protein>
    <submittedName>
        <fullName evidence="5">Nickel-binding periplasmic protein</fullName>
    </submittedName>
</protein>
<feature type="signal peptide" evidence="3">
    <location>
        <begin position="1"/>
        <end position="23"/>
    </location>
</feature>
<dbReference type="GO" id="GO:1904680">
    <property type="term" value="F:peptide transmembrane transporter activity"/>
    <property type="evidence" value="ECO:0007669"/>
    <property type="project" value="TreeGrafter"/>
</dbReference>
<dbReference type="GO" id="GO:0020037">
    <property type="term" value="F:heme binding"/>
    <property type="evidence" value="ECO:0007669"/>
    <property type="project" value="InterPro"/>
</dbReference>
<name>A0A447I927_9HYPH</name>
<dbReference type="SUPFAM" id="SSF53850">
    <property type="entry name" value="Periplasmic binding protein-like II"/>
    <property type="match status" value="1"/>
</dbReference>
<evidence type="ECO:0000313" key="6">
    <source>
        <dbReference type="Proteomes" id="UP000268844"/>
    </source>
</evidence>
<evidence type="ECO:0000259" key="4">
    <source>
        <dbReference type="Pfam" id="PF00496"/>
    </source>
</evidence>
<dbReference type="Gene3D" id="3.40.190.10">
    <property type="entry name" value="Periplasmic binding protein-like II"/>
    <property type="match status" value="1"/>
</dbReference>
<dbReference type="GO" id="GO:0030288">
    <property type="term" value="C:outer membrane-bounded periplasmic space"/>
    <property type="evidence" value="ECO:0007669"/>
    <property type="project" value="TreeGrafter"/>
</dbReference>
<gene>
    <name evidence="5" type="primary">nikA_2</name>
    <name evidence="5" type="ORF">DEVEQU_01037</name>
</gene>
<dbReference type="InterPro" id="IPR000914">
    <property type="entry name" value="SBP_5_dom"/>
</dbReference>
<comment type="similarity">
    <text evidence="2">Belongs to the bacterial solute-binding protein 5 family.</text>
</comment>
<dbReference type="InterPro" id="IPR011980">
    <property type="entry name" value="CntA-like"/>
</dbReference>
<dbReference type="NCBIfam" id="TIGR02294">
    <property type="entry name" value="nickel_nikA"/>
    <property type="match status" value="1"/>
</dbReference>
<dbReference type="GO" id="GO:0015675">
    <property type="term" value="P:nickel cation transport"/>
    <property type="evidence" value="ECO:0007669"/>
    <property type="project" value="InterPro"/>
</dbReference>
<dbReference type="GO" id="GO:0043190">
    <property type="term" value="C:ATP-binding cassette (ABC) transporter complex"/>
    <property type="evidence" value="ECO:0007669"/>
    <property type="project" value="InterPro"/>
</dbReference>
<keyword evidence="6" id="KW-1185">Reference proteome</keyword>
<dbReference type="EMBL" id="UZWD01000017">
    <property type="protein sequence ID" value="VDS03908.1"/>
    <property type="molecule type" value="Genomic_DNA"/>
</dbReference>
<sequence>MNIRSLAGVALALSLFLPLGAQAQTLDFSWQLNVGPLNPHQYGANQMFAQSMVYEPLVKYQADGSVAPWLAESWTVSEDGTTYIFKLRPGVSFSNGEPFNAAAVVKNFDTVLANKADHSWLGLVAALEKVEAVDDLTVEIVTKKPYYPMLQELSLVRPVRFLAPAGFPPSGNTAEGIAAPIGTGPWVLSESVLGQYDVFVRNETYWGDKPAFESVRVKVIADPNTRAIAFQTGEIDLIYGADGQVTPDTFHMLSQSGFESGVSAPYEAMALAFHSGKAPTNDLAVRQAVNHAINKDAIIDNVFYGTQRRADTLFPTTIPYADIGLEPYAYDPAKAAALLDAAGWTLADGQTVRSKDGVALAIELLYPAPDATMKSVAEVVQADLAAIGIAIRLVAAEDAEFYGRRTEGNFEMIFNPTWGAPYDPHAFLSAMLVPVNGGYHALSGLPEKPAVNAAITAALNSTDETDRQARYDFVMRTLHEEALYAPISNLAAIGVVGPDVTGLTFGATSYDFPFETLKPKQ</sequence>
<dbReference type="GO" id="GO:0016151">
    <property type="term" value="F:nickel cation binding"/>
    <property type="evidence" value="ECO:0007669"/>
    <property type="project" value="InterPro"/>
</dbReference>
<evidence type="ECO:0000313" key="5">
    <source>
        <dbReference type="EMBL" id="VDS03908.1"/>
    </source>
</evidence>
<dbReference type="PIRSF" id="PIRSF002741">
    <property type="entry name" value="MppA"/>
    <property type="match status" value="1"/>
</dbReference>
<dbReference type="RefSeq" id="WP_164550256.1">
    <property type="nucleotide sequence ID" value="NZ_JBHTMH010000001.1"/>
</dbReference>
<evidence type="ECO:0000256" key="3">
    <source>
        <dbReference type="SAM" id="SignalP"/>
    </source>
</evidence>
<dbReference type="InterPro" id="IPR039424">
    <property type="entry name" value="SBP_5"/>
</dbReference>
<feature type="domain" description="Solute-binding protein family 5" evidence="4">
    <location>
        <begin position="66"/>
        <end position="436"/>
    </location>
</feature>
<evidence type="ECO:0000256" key="2">
    <source>
        <dbReference type="ARBA" id="ARBA00005695"/>
    </source>
</evidence>
<dbReference type="GO" id="GO:0015833">
    <property type="term" value="P:peptide transport"/>
    <property type="evidence" value="ECO:0007669"/>
    <property type="project" value="TreeGrafter"/>
</dbReference>
<organism evidence="5 6">
    <name type="scientific">Devosia equisanguinis</name>
    <dbReference type="NCBI Taxonomy" id="2490941"/>
    <lineage>
        <taxon>Bacteria</taxon>
        <taxon>Pseudomonadati</taxon>
        <taxon>Pseudomonadota</taxon>
        <taxon>Alphaproteobacteria</taxon>
        <taxon>Hyphomicrobiales</taxon>
        <taxon>Devosiaceae</taxon>
        <taxon>Devosia</taxon>
    </lineage>
</organism>
<dbReference type="CDD" id="cd08489">
    <property type="entry name" value="PBP2_NikA"/>
    <property type="match status" value="1"/>
</dbReference>
<accession>A0A447I927</accession>
<dbReference type="AlphaFoldDB" id="A0A447I927"/>
<keyword evidence="3" id="KW-0732">Signal</keyword>
<dbReference type="Gene3D" id="3.10.105.10">
    <property type="entry name" value="Dipeptide-binding Protein, Domain 3"/>
    <property type="match status" value="1"/>
</dbReference>
<dbReference type="Proteomes" id="UP000268844">
    <property type="component" value="Unassembled WGS sequence"/>
</dbReference>
<dbReference type="Pfam" id="PF00496">
    <property type="entry name" value="SBP_bac_5"/>
    <property type="match status" value="1"/>
</dbReference>
<reference evidence="5 6" key="1">
    <citation type="submission" date="2018-12" db="EMBL/GenBank/DDBJ databases">
        <authorList>
            <person name="Criscuolo A."/>
        </authorList>
    </citation>
    <scope>NUCLEOTIDE SEQUENCE [LARGE SCALE GENOMIC DNA]</scope>
    <source>
        <strain evidence="5">ACIP1116281</strain>
    </source>
</reference>
<proteinExistence type="inferred from homology"/>
<dbReference type="PANTHER" id="PTHR30290">
    <property type="entry name" value="PERIPLASMIC BINDING COMPONENT OF ABC TRANSPORTER"/>
    <property type="match status" value="1"/>
</dbReference>
<comment type="subcellular location">
    <subcellularLocation>
        <location evidence="1">Periplasm</location>
    </subcellularLocation>
</comment>